<dbReference type="PANTHER" id="PTHR42886">
    <property type="entry name" value="RE40534P-RELATED"/>
    <property type="match status" value="1"/>
</dbReference>
<protein>
    <recommendedName>
        <fullName evidence="2">Serine aminopeptidase S33 domain-containing protein</fullName>
    </recommendedName>
</protein>
<evidence type="ECO:0000313" key="3">
    <source>
        <dbReference type="EMBL" id="KAF9616970.1"/>
    </source>
</evidence>
<name>A0A835IDL3_9MAGN</name>
<dbReference type="Pfam" id="PF12146">
    <property type="entry name" value="Hydrolase_4"/>
    <property type="match status" value="1"/>
</dbReference>
<dbReference type="Proteomes" id="UP000631114">
    <property type="component" value="Unassembled WGS sequence"/>
</dbReference>
<accession>A0A835IDL3</accession>
<dbReference type="EMBL" id="JADFTS010000003">
    <property type="protein sequence ID" value="KAF9616970.1"/>
    <property type="molecule type" value="Genomic_DNA"/>
</dbReference>
<dbReference type="PANTHER" id="PTHR42886:SF38">
    <property type="entry name" value="ALPHA_BETA-HYDROLASES SUPERFAMILY PROTEIN"/>
    <property type="match status" value="1"/>
</dbReference>
<feature type="domain" description="Serine aminopeptidase S33" evidence="2">
    <location>
        <begin position="32"/>
        <end position="140"/>
    </location>
</feature>
<comment type="caution">
    <text evidence="3">The sequence shown here is derived from an EMBL/GenBank/DDBJ whole genome shotgun (WGS) entry which is preliminary data.</text>
</comment>
<dbReference type="Gene3D" id="3.40.50.1820">
    <property type="entry name" value="alpha/beta hydrolase"/>
    <property type="match status" value="1"/>
</dbReference>
<dbReference type="AlphaFoldDB" id="A0A835IDL3"/>
<dbReference type="OrthoDB" id="9988524at2759"/>
<evidence type="ECO:0000313" key="4">
    <source>
        <dbReference type="Proteomes" id="UP000631114"/>
    </source>
</evidence>
<evidence type="ECO:0000256" key="1">
    <source>
        <dbReference type="SAM" id="MobiDB-lite"/>
    </source>
</evidence>
<reference evidence="3 4" key="1">
    <citation type="submission" date="2020-10" db="EMBL/GenBank/DDBJ databases">
        <title>The Coptis chinensis genome and diversification of protoberbering-type alkaloids.</title>
        <authorList>
            <person name="Wang B."/>
            <person name="Shu S."/>
            <person name="Song C."/>
            <person name="Liu Y."/>
        </authorList>
    </citation>
    <scope>NUCLEOTIDE SEQUENCE [LARGE SCALE GENOMIC DNA]</scope>
    <source>
        <strain evidence="3">HL-2020</strain>
        <tissue evidence="3">Leaf</tissue>
    </source>
</reference>
<proteinExistence type="predicted"/>
<feature type="region of interest" description="Disordered" evidence="1">
    <location>
        <begin position="260"/>
        <end position="280"/>
    </location>
</feature>
<dbReference type="InterPro" id="IPR029058">
    <property type="entry name" value="AB_hydrolase_fold"/>
</dbReference>
<organism evidence="3 4">
    <name type="scientific">Coptis chinensis</name>
    <dbReference type="NCBI Taxonomy" id="261450"/>
    <lineage>
        <taxon>Eukaryota</taxon>
        <taxon>Viridiplantae</taxon>
        <taxon>Streptophyta</taxon>
        <taxon>Embryophyta</taxon>
        <taxon>Tracheophyta</taxon>
        <taxon>Spermatophyta</taxon>
        <taxon>Magnoliopsida</taxon>
        <taxon>Ranunculales</taxon>
        <taxon>Ranunculaceae</taxon>
        <taxon>Coptidoideae</taxon>
        <taxon>Coptis</taxon>
    </lineage>
</organism>
<dbReference type="SUPFAM" id="SSF53474">
    <property type="entry name" value="alpha/beta-Hydrolases"/>
    <property type="match status" value="1"/>
</dbReference>
<keyword evidence="4" id="KW-1185">Reference proteome</keyword>
<evidence type="ECO:0000259" key="2">
    <source>
        <dbReference type="Pfam" id="PF12146"/>
    </source>
</evidence>
<gene>
    <name evidence="3" type="ORF">IFM89_033040</name>
</gene>
<sequence length="280" mass="31087">MNKASNLEHRVTVVNKYGEKLVGVLHETCSVELVILCHGFRSTKECKPLVTIANDLVKQGISAFRFDFAGNGESDGSFQYGNYRREADDLRAVVLHFSGAKHVIQAIVGHSKGGNVVLLYASQYRDVKVVVNISGRFNLVRGIEGRLGKDFMKRIENDGFIDVRDKTEKVLYRVTKESLVDRLTTDVGPACLRIEKECRVLTVHGSRDEIVPAEDAMEFDKLISSHKLHIIGGANHEYTSHQVELASTVVNFIRADQKTTPTSNQVSSCPRANQSGSSRL</sequence>
<dbReference type="InterPro" id="IPR022742">
    <property type="entry name" value="Hydrolase_4"/>
</dbReference>